<sequence>MAREQLVSYTTKGVDRATDFPLSRHDVVGNTKDKAAPKQQLLLLASQISPYLSVVNYLVRVQLQIPSSRINVQSKGTIHGLAEPRITIYGQYGDTGVRPIRLYVEPSGITDDNNQFVEGLIEAVYLGQLTSLMLSPVQGTSENKHIQTSHQDPSFGVLCIDITIRDPISHIIYTFLANE</sequence>
<gene>
    <name evidence="1" type="ORF">PXEA_LOCUS10162</name>
</gene>
<keyword evidence="2" id="KW-1185">Reference proteome</keyword>
<evidence type="ECO:0000313" key="1">
    <source>
        <dbReference type="EMBL" id="VEL16722.1"/>
    </source>
</evidence>
<dbReference type="EMBL" id="CAAALY010029626">
    <property type="protein sequence ID" value="VEL16722.1"/>
    <property type="molecule type" value="Genomic_DNA"/>
</dbReference>
<accession>A0A448WP88</accession>
<name>A0A448WP88_9PLAT</name>
<dbReference type="OrthoDB" id="5322100at2759"/>
<comment type="caution">
    <text evidence="1">The sequence shown here is derived from an EMBL/GenBank/DDBJ whole genome shotgun (WGS) entry which is preliminary data.</text>
</comment>
<organism evidence="1 2">
    <name type="scientific">Protopolystoma xenopodis</name>
    <dbReference type="NCBI Taxonomy" id="117903"/>
    <lineage>
        <taxon>Eukaryota</taxon>
        <taxon>Metazoa</taxon>
        <taxon>Spiralia</taxon>
        <taxon>Lophotrochozoa</taxon>
        <taxon>Platyhelminthes</taxon>
        <taxon>Monogenea</taxon>
        <taxon>Polyopisthocotylea</taxon>
        <taxon>Polystomatidea</taxon>
        <taxon>Polystomatidae</taxon>
        <taxon>Protopolystoma</taxon>
    </lineage>
</organism>
<dbReference type="Proteomes" id="UP000784294">
    <property type="component" value="Unassembled WGS sequence"/>
</dbReference>
<reference evidence="1" key="1">
    <citation type="submission" date="2018-11" db="EMBL/GenBank/DDBJ databases">
        <authorList>
            <consortium name="Pathogen Informatics"/>
        </authorList>
    </citation>
    <scope>NUCLEOTIDE SEQUENCE</scope>
</reference>
<protein>
    <submittedName>
        <fullName evidence="1">Uncharacterized protein</fullName>
    </submittedName>
</protein>
<evidence type="ECO:0000313" key="2">
    <source>
        <dbReference type="Proteomes" id="UP000784294"/>
    </source>
</evidence>
<proteinExistence type="predicted"/>
<dbReference type="AlphaFoldDB" id="A0A448WP88"/>